<dbReference type="Pfam" id="PF00430">
    <property type="entry name" value="ATP-synt_B"/>
    <property type="match status" value="1"/>
</dbReference>
<dbReference type="EMBL" id="DVOE01000020">
    <property type="protein sequence ID" value="HIU98503.1"/>
    <property type="molecule type" value="Genomic_DNA"/>
</dbReference>
<keyword evidence="8 12" id="KW-0472">Membrane</keyword>
<reference evidence="15" key="1">
    <citation type="submission" date="2020-10" db="EMBL/GenBank/DDBJ databases">
        <authorList>
            <person name="Gilroy R."/>
        </authorList>
    </citation>
    <scope>NUCLEOTIDE SEQUENCE</scope>
    <source>
        <strain evidence="15">10406</strain>
    </source>
</reference>
<keyword evidence="9 12" id="KW-0066">ATP synthesis</keyword>
<evidence type="ECO:0000256" key="11">
    <source>
        <dbReference type="ARBA" id="ARBA00037847"/>
    </source>
</evidence>
<dbReference type="PANTHER" id="PTHR33445:SF2">
    <property type="entry name" value="ATP SYNTHASE SUBUNIT B', CHLOROPLASTIC"/>
    <property type="match status" value="1"/>
</dbReference>
<keyword evidence="6 12" id="KW-1133">Transmembrane helix</keyword>
<feature type="transmembrane region" description="Helical" evidence="12">
    <location>
        <begin position="12"/>
        <end position="29"/>
    </location>
</feature>
<dbReference type="GO" id="GO:0046933">
    <property type="term" value="F:proton-transporting ATP synthase activity, rotational mechanism"/>
    <property type="evidence" value="ECO:0007669"/>
    <property type="project" value="UniProtKB-UniRule"/>
</dbReference>
<evidence type="ECO:0000256" key="10">
    <source>
        <dbReference type="ARBA" id="ARBA00025198"/>
    </source>
</evidence>
<keyword evidence="12" id="KW-1003">Cell membrane</keyword>
<accession>A0A9D1N9D5</accession>
<comment type="subunit">
    <text evidence="12">F-type ATPases have 2 components, F(1) - the catalytic core - and F(0) - the membrane proton channel. F(1) has five subunits: alpha(3), beta(3), gamma(1), delta(1), epsilon(1). F(0) has three main subunits: a(1), b(2) and c(10-14). The alpha and beta chains form an alternating ring which encloses part of the gamma chain. F(1) is attached to F(0) by a central stalk formed by the gamma and epsilon chains, while a peripheral stalk is formed by the delta and b chains.</text>
</comment>
<evidence type="ECO:0000256" key="2">
    <source>
        <dbReference type="ARBA" id="ARBA00022448"/>
    </source>
</evidence>
<keyword evidence="14" id="KW-0175">Coiled coil</keyword>
<protein>
    <recommendedName>
        <fullName evidence="12">ATP synthase subunit b</fullName>
    </recommendedName>
    <alternativeName>
        <fullName evidence="12">ATP synthase F(0) sector subunit b</fullName>
    </alternativeName>
    <alternativeName>
        <fullName evidence="12">ATPase subunit I</fullName>
    </alternativeName>
    <alternativeName>
        <fullName evidence="12">F-type ATPase subunit b</fullName>
        <shortName evidence="12">F-ATPase subunit b</shortName>
    </alternativeName>
</protein>
<evidence type="ECO:0000313" key="16">
    <source>
        <dbReference type="Proteomes" id="UP000886857"/>
    </source>
</evidence>
<evidence type="ECO:0000256" key="12">
    <source>
        <dbReference type="HAMAP-Rule" id="MF_01398"/>
    </source>
</evidence>
<keyword evidence="4 12" id="KW-0812">Transmembrane</keyword>
<keyword evidence="2 12" id="KW-0813">Transport</keyword>
<comment type="caution">
    <text evidence="15">The sequence shown here is derived from an EMBL/GenBank/DDBJ whole genome shotgun (WGS) entry which is preliminary data.</text>
</comment>
<keyword evidence="5 12" id="KW-0375">Hydrogen ion transport</keyword>
<reference evidence="15" key="2">
    <citation type="journal article" date="2021" name="PeerJ">
        <title>Extensive microbial diversity within the chicken gut microbiome revealed by metagenomics and culture.</title>
        <authorList>
            <person name="Gilroy R."/>
            <person name="Ravi A."/>
            <person name="Getino M."/>
            <person name="Pursley I."/>
            <person name="Horton D.L."/>
            <person name="Alikhan N.F."/>
            <person name="Baker D."/>
            <person name="Gharbi K."/>
            <person name="Hall N."/>
            <person name="Watson M."/>
            <person name="Adriaenssens E.M."/>
            <person name="Foster-Nyarko E."/>
            <person name="Jarju S."/>
            <person name="Secka A."/>
            <person name="Antonio M."/>
            <person name="Oren A."/>
            <person name="Chaudhuri R.R."/>
            <person name="La Ragione R."/>
            <person name="Hildebrand F."/>
            <person name="Pallen M.J."/>
        </authorList>
    </citation>
    <scope>NUCLEOTIDE SEQUENCE</scope>
    <source>
        <strain evidence="15">10406</strain>
    </source>
</reference>
<dbReference type="InterPro" id="IPR002146">
    <property type="entry name" value="ATP_synth_b/b'su_bac/chlpt"/>
</dbReference>
<dbReference type="CDD" id="cd06503">
    <property type="entry name" value="ATP-synt_Fo_b"/>
    <property type="match status" value="1"/>
</dbReference>
<evidence type="ECO:0000256" key="7">
    <source>
        <dbReference type="ARBA" id="ARBA00023065"/>
    </source>
</evidence>
<dbReference type="HAMAP" id="MF_01398">
    <property type="entry name" value="ATP_synth_b_bprime"/>
    <property type="match status" value="1"/>
</dbReference>
<sequence>MPLNIDWQQILLHLLNFLILFAGLYFILYKPVKKFMKKRADGYAEQESRTKEALEDAERSRDAYSAKLAEADAEIAALKKQAEADAEEQCAAKIARAEEAAAKLTEDAAAKAAKEHDRIIKKAQGDIRDIVGEIAAKAAVGEDIDKVYDKFLSAAEKGNDED</sequence>
<evidence type="ECO:0000313" key="15">
    <source>
        <dbReference type="EMBL" id="HIU98503.1"/>
    </source>
</evidence>
<dbReference type="GO" id="GO:0045259">
    <property type="term" value="C:proton-transporting ATP synthase complex"/>
    <property type="evidence" value="ECO:0007669"/>
    <property type="project" value="UniProtKB-KW"/>
</dbReference>
<keyword evidence="3 12" id="KW-0138">CF(0)</keyword>
<evidence type="ECO:0000256" key="6">
    <source>
        <dbReference type="ARBA" id="ARBA00022989"/>
    </source>
</evidence>
<evidence type="ECO:0000256" key="13">
    <source>
        <dbReference type="RuleBase" id="RU003848"/>
    </source>
</evidence>
<evidence type="ECO:0000256" key="14">
    <source>
        <dbReference type="SAM" id="Coils"/>
    </source>
</evidence>
<proteinExistence type="inferred from homology"/>
<feature type="coiled-coil region" evidence="14">
    <location>
        <begin position="54"/>
        <end position="114"/>
    </location>
</feature>
<dbReference type="GO" id="GO:0012505">
    <property type="term" value="C:endomembrane system"/>
    <property type="evidence" value="ECO:0007669"/>
    <property type="project" value="UniProtKB-SubCell"/>
</dbReference>
<keyword evidence="7 12" id="KW-0406">Ion transport</keyword>
<comment type="similarity">
    <text evidence="1 12 13">Belongs to the ATPase B chain family.</text>
</comment>
<evidence type="ECO:0000256" key="3">
    <source>
        <dbReference type="ARBA" id="ARBA00022547"/>
    </source>
</evidence>
<evidence type="ECO:0000256" key="1">
    <source>
        <dbReference type="ARBA" id="ARBA00005513"/>
    </source>
</evidence>
<dbReference type="AlphaFoldDB" id="A0A9D1N9D5"/>
<evidence type="ECO:0000256" key="4">
    <source>
        <dbReference type="ARBA" id="ARBA00022692"/>
    </source>
</evidence>
<comment type="subcellular location">
    <subcellularLocation>
        <location evidence="12">Cell membrane</location>
        <topology evidence="12">Single-pass membrane protein</topology>
    </subcellularLocation>
    <subcellularLocation>
        <location evidence="11">Endomembrane system</location>
        <topology evidence="11">Single-pass membrane protein</topology>
    </subcellularLocation>
</comment>
<dbReference type="GO" id="GO:0005886">
    <property type="term" value="C:plasma membrane"/>
    <property type="evidence" value="ECO:0007669"/>
    <property type="project" value="UniProtKB-SubCell"/>
</dbReference>
<dbReference type="InterPro" id="IPR050059">
    <property type="entry name" value="ATP_synthase_B_chain"/>
</dbReference>
<evidence type="ECO:0000256" key="8">
    <source>
        <dbReference type="ARBA" id="ARBA00023136"/>
    </source>
</evidence>
<comment type="function">
    <text evidence="12">Component of the F(0) channel, it forms part of the peripheral stalk, linking F(1) to F(0).</text>
</comment>
<dbReference type="Proteomes" id="UP000886857">
    <property type="component" value="Unassembled WGS sequence"/>
</dbReference>
<comment type="function">
    <text evidence="10 12">F(1)F(0) ATP synthase produces ATP from ADP in the presence of a proton or sodium gradient. F-type ATPases consist of two structural domains, F(1) containing the extramembraneous catalytic core and F(0) containing the membrane proton channel, linked together by a central stalk and a peripheral stalk. During catalysis, ATP synthesis in the catalytic domain of F(1) is coupled via a rotary mechanism of the central stalk subunits to proton translocation.</text>
</comment>
<evidence type="ECO:0000256" key="9">
    <source>
        <dbReference type="ARBA" id="ARBA00023310"/>
    </source>
</evidence>
<dbReference type="GO" id="GO:0046961">
    <property type="term" value="F:proton-transporting ATPase activity, rotational mechanism"/>
    <property type="evidence" value="ECO:0007669"/>
    <property type="project" value="TreeGrafter"/>
</dbReference>
<evidence type="ECO:0000256" key="5">
    <source>
        <dbReference type="ARBA" id="ARBA00022781"/>
    </source>
</evidence>
<dbReference type="PANTHER" id="PTHR33445">
    <property type="entry name" value="ATP SYNTHASE SUBUNIT B', CHLOROPLASTIC"/>
    <property type="match status" value="1"/>
</dbReference>
<organism evidence="15 16">
    <name type="scientific">Candidatus Limadaptatus stercoripullorum</name>
    <dbReference type="NCBI Taxonomy" id="2840846"/>
    <lineage>
        <taxon>Bacteria</taxon>
        <taxon>Bacillati</taxon>
        <taxon>Bacillota</taxon>
        <taxon>Clostridia</taxon>
        <taxon>Eubacteriales</taxon>
        <taxon>Candidatus Limadaptatus</taxon>
    </lineage>
</organism>
<gene>
    <name evidence="12" type="primary">atpF</name>
    <name evidence="15" type="ORF">IAC73_01500</name>
</gene>
<name>A0A9D1N9D5_9FIRM</name>